<dbReference type="GO" id="GO:0005829">
    <property type="term" value="C:cytosol"/>
    <property type="evidence" value="ECO:0007669"/>
    <property type="project" value="TreeGrafter"/>
</dbReference>
<comment type="caution">
    <text evidence="2">The sequence shown here is derived from an EMBL/GenBank/DDBJ whole genome shotgun (WGS) entry which is preliminary data.</text>
</comment>
<dbReference type="AlphaFoldDB" id="A0A1U7LNF2"/>
<organism evidence="2 3">
    <name type="scientific">Neolecta irregularis (strain DAH-3)</name>
    <dbReference type="NCBI Taxonomy" id="1198029"/>
    <lineage>
        <taxon>Eukaryota</taxon>
        <taxon>Fungi</taxon>
        <taxon>Dikarya</taxon>
        <taxon>Ascomycota</taxon>
        <taxon>Taphrinomycotina</taxon>
        <taxon>Neolectales</taxon>
        <taxon>Neolectaceae</taxon>
        <taxon>Neolecta</taxon>
    </lineage>
</organism>
<keyword evidence="3" id="KW-1185">Reference proteome</keyword>
<dbReference type="Gene3D" id="3.90.780.10">
    <property type="entry name" value="5'-Nucleotidase, C-terminal domain"/>
    <property type="match status" value="2"/>
</dbReference>
<accession>A0A1U7LNF2</accession>
<evidence type="ECO:0000259" key="1">
    <source>
        <dbReference type="Pfam" id="PF21953"/>
    </source>
</evidence>
<name>A0A1U7LNF2_NEOID</name>
<evidence type="ECO:0000313" key="3">
    <source>
        <dbReference type="Proteomes" id="UP000186594"/>
    </source>
</evidence>
<dbReference type="EMBL" id="LXFE01000950">
    <property type="protein sequence ID" value="OLL24158.1"/>
    <property type="molecule type" value="Genomic_DNA"/>
</dbReference>
<dbReference type="PANTHER" id="PTHR11575:SF22">
    <property type="entry name" value="ADL392WP"/>
    <property type="match status" value="1"/>
</dbReference>
<feature type="non-terminal residue" evidence="2">
    <location>
        <position position="1"/>
    </location>
</feature>
<dbReference type="Pfam" id="PF21953">
    <property type="entry name" value="NadN_nucleosid_C"/>
    <property type="match status" value="1"/>
</dbReference>
<proteinExistence type="predicted"/>
<dbReference type="GO" id="GO:0009166">
    <property type="term" value="P:nucleotide catabolic process"/>
    <property type="evidence" value="ECO:0007669"/>
    <property type="project" value="InterPro"/>
</dbReference>
<protein>
    <submittedName>
        <fullName evidence="2">Secreted protein</fullName>
    </submittedName>
</protein>
<evidence type="ECO:0000313" key="2">
    <source>
        <dbReference type="EMBL" id="OLL24158.1"/>
    </source>
</evidence>
<dbReference type="STRING" id="1198029.A0A1U7LNF2"/>
<dbReference type="Proteomes" id="UP000186594">
    <property type="component" value="Unassembled WGS sequence"/>
</dbReference>
<gene>
    <name evidence="2" type="ORF">NEOLI_005206</name>
</gene>
<dbReference type="InterPro" id="IPR006179">
    <property type="entry name" value="5_nucleotidase/apyrase"/>
</dbReference>
<dbReference type="SUPFAM" id="SSF55816">
    <property type="entry name" value="5'-nucleotidase (syn. UDP-sugar hydrolase), C-terminal domain"/>
    <property type="match status" value="1"/>
</dbReference>
<reference evidence="2 3" key="1">
    <citation type="submission" date="2016-04" db="EMBL/GenBank/DDBJ databases">
        <title>Evolutionary innovation and constraint leading to complex multicellularity in the Ascomycota.</title>
        <authorList>
            <person name="Cisse O."/>
            <person name="Nguyen A."/>
            <person name="Hewitt D.A."/>
            <person name="Jedd G."/>
            <person name="Stajich J.E."/>
        </authorList>
    </citation>
    <scope>NUCLEOTIDE SEQUENCE [LARGE SCALE GENOMIC DNA]</scope>
    <source>
        <strain evidence="2 3">DAH-3</strain>
    </source>
</reference>
<dbReference type="InterPro" id="IPR053828">
    <property type="entry name" value="Nucleosidase_C"/>
</dbReference>
<dbReference type="PANTHER" id="PTHR11575">
    <property type="entry name" value="5'-NUCLEOTIDASE-RELATED"/>
    <property type="match status" value="1"/>
</dbReference>
<sequence length="271" mass="30520">HTNLHSFDTPLGRKISNQVTQIRHELNLTSTFGCSPRDYYLSRVPYDDNSSLPRLLIQEAIPSVIVQDARRSKPRIFLMNSGQLRFDIFKGPFTHDDSFIVAPFQNTFQFLPSVPYHIAKHTLSTLNSGKLAKRRDAEVDGNHGTHRPTSQFYDTSPGYVTDDDFGIDGDDTKHAKRPSHHVPKYLQGNASFPTNGEPEAVDVIFVAFIANSVLDALKKASKKYSHGKYSHGGKKYSHGDIQDYLPKEFSSRSVIEKYAEGYWPCSVDQLG</sequence>
<dbReference type="GO" id="GO:0016787">
    <property type="term" value="F:hydrolase activity"/>
    <property type="evidence" value="ECO:0007669"/>
    <property type="project" value="InterPro"/>
</dbReference>
<dbReference type="InterPro" id="IPR036907">
    <property type="entry name" value="5'-Nucleotdase_C_sf"/>
</dbReference>
<dbReference type="OrthoDB" id="4368265at2759"/>
<feature type="domain" description="Putative 5'-nucleotidase C-terminal" evidence="1">
    <location>
        <begin position="38"/>
        <end position="214"/>
    </location>
</feature>